<sequence>MLSCVGLLSAFLTKSDSIPGWENCITAGYTPRVLLHHCRMCFLFAFCGFWSFRSGFFPIFSPVSTSRRRVSCV</sequence>
<protein>
    <submittedName>
        <fullName evidence="1">Putative secreted protein</fullName>
    </submittedName>
</protein>
<evidence type="ECO:0000313" key="1">
    <source>
        <dbReference type="EMBL" id="MBW48881.1"/>
    </source>
</evidence>
<reference evidence="1" key="1">
    <citation type="submission" date="2018-01" db="EMBL/GenBank/DDBJ databases">
        <title>An insight into the sialome of Amazonian anophelines.</title>
        <authorList>
            <person name="Ribeiro J.M."/>
            <person name="Scarpassa V."/>
            <person name="Calvo E."/>
        </authorList>
    </citation>
    <scope>NUCLEOTIDE SEQUENCE</scope>
    <source>
        <tissue evidence="1">Salivary glands</tissue>
    </source>
</reference>
<organism evidence="1">
    <name type="scientific">Anopheles triannulatus</name>
    <dbReference type="NCBI Taxonomy" id="58253"/>
    <lineage>
        <taxon>Eukaryota</taxon>
        <taxon>Metazoa</taxon>
        <taxon>Ecdysozoa</taxon>
        <taxon>Arthropoda</taxon>
        <taxon>Hexapoda</taxon>
        <taxon>Insecta</taxon>
        <taxon>Pterygota</taxon>
        <taxon>Neoptera</taxon>
        <taxon>Endopterygota</taxon>
        <taxon>Diptera</taxon>
        <taxon>Nematocera</taxon>
        <taxon>Culicoidea</taxon>
        <taxon>Culicidae</taxon>
        <taxon>Anophelinae</taxon>
        <taxon>Anopheles</taxon>
    </lineage>
</organism>
<accession>A0A2M4B7B6</accession>
<dbReference type="EMBL" id="GGFK01015560">
    <property type="protein sequence ID" value="MBW48881.1"/>
    <property type="molecule type" value="Transcribed_RNA"/>
</dbReference>
<dbReference type="AlphaFoldDB" id="A0A2M4B7B6"/>
<proteinExistence type="predicted"/>
<name>A0A2M4B7B6_9DIPT</name>